<keyword evidence="2" id="KW-0732">Signal</keyword>
<keyword evidence="1" id="KW-0472">Membrane</keyword>
<evidence type="ECO:0000313" key="4">
    <source>
        <dbReference type="Proteomes" id="UP000243650"/>
    </source>
</evidence>
<comment type="caution">
    <text evidence="3">The sequence shown here is derived from an EMBL/GenBank/DDBJ whole genome shotgun (WGS) entry which is preliminary data.</text>
</comment>
<keyword evidence="1" id="KW-1133">Transmembrane helix</keyword>
<dbReference type="Proteomes" id="UP000243650">
    <property type="component" value="Unassembled WGS sequence"/>
</dbReference>
<proteinExistence type="predicted"/>
<evidence type="ECO:0000256" key="2">
    <source>
        <dbReference type="SAM" id="SignalP"/>
    </source>
</evidence>
<dbReference type="AlphaFoldDB" id="A0A2P6MDS7"/>
<name>A0A2P6MDS7_ALKUR</name>
<feature type="transmembrane region" description="Helical" evidence="1">
    <location>
        <begin position="41"/>
        <end position="59"/>
    </location>
</feature>
<dbReference type="EMBL" id="PVNS01000016">
    <property type="protein sequence ID" value="PRO64441.1"/>
    <property type="molecule type" value="Genomic_DNA"/>
</dbReference>
<dbReference type="RefSeq" id="WP_105960229.1">
    <property type="nucleotide sequence ID" value="NZ_PVNS01000016.1"/>
</dbReference>
<evidence type="ECO:0000256" key="1">
    <source>
        <dbReference type="SAM" id="Phobius"/>
    </source>
</evidence>
<sequence>MLNRWTSALFLSIMAVMTTAVPALAASGDGEGEGGGAFTEIIFTILAVGVLFLFIFYMVRDNAS</sequence>
<protein>
    <recommendedName>
        <fullName evidence="5">Sporulation protein YjcZ</fullName>
    </recommendedName>
</protein>
<evidence type="ECO:0008006" key="5">
    <source>
        <dbReference type="Google" id="ProtNLM"/>
    </source>
</evidence>
<accession>A0A2P6MDS7</accession>
<gene>
    <name evidence="3" type="ORF">C6I21_14670</name>
</gene>
<feature type="chain" id="PRO_5015175104" description="Sporulation protein YjcZ" evidence="2">
    <location>
        <begin position="26"/>
        <end position="64"/>
    </location>
</feature>
<reference evidence="3 4" key="1">
    <citation type="submission" date="2018-03" db="EMBL/GenBank/DDBJ databases">
        <title>Bacillus urumqiensis sp. nov., a moderately haloalkaliphilic bacterium isolated from a salt lake.</title>
        <authorList>
            <person name="Zhao B."/>
            <person name="Liao Z."/>
        </authorList>
    </citation>
    <scope>NUCLEOTIDE SEQUENCE [LARGE SCALE GENOMIC DNA]</scope>
    <source>
        <strain evidence="3 4">BZ-SZ-XJ18</strain>
    </source>
</reference>
<keyword evidence="1" id="KW-0812">Transmembrane</keyword>
<organism evidence="3 4">
    <name type="scientific">Alkalicoccus urumqiensis</name>
    <name type="common">Bacillus urumqiensis</name>
    <dbReference type="NCBI Taxonomy" id="1548213"/>
    <lineage>
        <taxon>Bacteria</taxon>
        <taxon>Bacillati</taxon>
        <taxon>Bacillota</taxon>
        <taxon>Bacilli</taxon>
        <taxon>Bacillales</taxon>
        <taxon>Bacillaceae</taxon>
        <taxon>Alkalicoccus</taxon>
    </lineage>
</organism>
<feature type="signal peptide" evidence="2">
    <location>
        <begin position="1"/>
        <end position="25"/>
    </location>
</feature>
<keyword evidence="4" id="KW-1185">Reference proteome</keyword>
<evidence type="ECO:0000313" key="3">
    <source>
        <dbReference type="EMBL" id="PRO64441.1"/>
    </source>
</evidence>